<sequence>MCIIVPRKTCPTCGQGGKGHDPYTRRGSDTINCGKTGPLCERIVIGDTKGKKGDCEACVLESTYEQRKTEGNLTEKEKKAEKKKDAKIRLKLDVEEKRKKLWPSAE</sequence>
<gene>
    <name evidence="1" type="ORF">CC77DRAFT_155195</name>
</gene>
<evidence type="ECO:0000313" key="1">
    <source>
        <dbReference type="EMBL" id="OAG19263.1"/>
    </source>
</evidence>
<dbReference type="RefSeq" id="XP_018384684.1">
    <property type="nucleotide sequence ID" value="XM_018530326.1"/>
</dbReference>
<reference evidence="1 2" key="1">
    <citation type="submission" date="2016-05" db="EMBL/GenBank/DDBJ databases">
        <title>Comparative analysis of secretome profiles of manganese(II)-oxidizing ascomycete fungi.</title>
        <authorList>
            <consortium name="DOE Joint Genome Institute"/>
            <person name="Zeiner C.A."/>
            <person name="Purvine S.O."/>
            <person name="Zink E.M."/>
            <person name="Wu S."/>
            <person name="Pasa-Tolic L."/>
            <person name="Chaput D.L."/>
            <person name="Haridas S."/>
            <person name="Grigoriev I.V."/>
            <person name="Santelli C.M."/>
            <person name="Hansel C.M."/>
        </authorList>
    </citation>
    <scope>NUCLEOTIDE SEQUENCE [LARGE SCALE GENOMIC DNA]</scope>
    <source>
        <strain evidence="1 2">SRC1lrK2f</strain>
    </source>
</reference>
<name>A0A177DHP4_ALTAL</name>
<dbReference type="Proteomes" id="UP000077248">
    <property type="component" value="Unassembled WGS sequence"/>
</dbReference>
<dbReference type="KEGG" id="aalt:CC77DRAFT_155195"/>
<dbReference type="AlphaFoldDB" id="A0A177DHP4"/>
<evidence type="ECO:0000313" key="2">
    <source>
        <dbReference type="Proteomes" id="UP000077248"/>
    </source>
</evidence>
<dbReference type="EMBL" id="KV441481">
    <property type="protein sequence ID" value="OAG19263.1"/>
    <property type="molecule type" value="Genomic_DNA"/>
</dbReference>
<organism evidence="1 2">
    <name type="scientific">Alternaria alternata</name>
    <name type="common">Alternaria rot fungus</name>
    <name type="synonym">Torula alternata</name>
    <dbReference type="NCBI Taxonomy" id="5599"/>
    <lineage>
        <taxon>Eukaryota</taxon>
        <taxon>Fungi</taxon>
        <taxon>Dikarya</taxon>
        <taxon>Ascomycota</taxon>
        <taxon>Pezizomycotina</taxon>
        <taxon>Dothideomycetes</taxon>
        <taxon>Pleosporomycetidae</taxon>
        <taxon>Pleosporales</taxon>
        <taxon>Pleosporineae</taxon>
        <taxon>Pleosporaceae</taxon>
        <taxon>Alternaria</taxon>
        <taxon>Alternaria sect. Alternaria</taxon>
        <taxon>Alternaria alternata complex</taxon>
    </lineage>
</organism>
<proteinExistence type="predicted"/>
<accession>A0A177DHP4</accession>
<keyword evidence="2" id="KW-1185">Reference proteome</keyword>
<dbReference type="VEuPathDB" id="FungiDB:CC77DRAFT_155195"/>
<protein>
    <submittedName>
        <fullName evidence="1">Uncharacterized protein</fullName>
    </submittedName>
</protein>
<dbReference type="GeneID" id="29115920"/>